<sequence>MAVEFKADIVGVLRQMAAELSADSRLLQLAPDCELQMAGMDLLRIMTLVAHAEQSYALQFEDGESLFTPPVTLAEIADRILQKTGVTSSYRMAEASCESRS</sequence>
<comment type="caution">
    <text evidence="1">The sequence shown here is derived from an EMBL/GenBank/DDBJ whole genome shotgun (WGS) entry which is preliminary data.</text>
</comment>
<gene>
    <name evidence="1" type="ORF">BCM02_107237</name>
</gene>
<organism evidence="1 2">
    <name type="scientific">Paenibacillus methanolicus</name>
    <dbReference type="NCBI Taxonomy" id="582686"/>
    <lineage>
        <taxon>Bacteria</taxon>
        <taxon>Bacillati</taxon>
        <taxon>Bacillota</taxon>
        <taxon>Bacilli</taxon>
        <taxon>Bacillales</taxon>
        <taxon>Paenibacillaceae</taxon>
        <taxon>Paenibacillus</taxon>
    </lineage>
</organism>
<dbReference type="Proteomes" id="UP000323257">
    <property type="component" value="Unassembled WGS sequence"/>
</dbReference>
<protein>
    <recommendedName>
        <fullName evidence="3">Carrier domain-containing protein</fullName>
    </recommendedName>
</protein>
<dbReference type="AlphaFoldDB" id="A0A5S5C5L7"/>
<evidence type="ECO:0000313" key="1">
    <source>
        <dbReference type="EMBL" id="TYP73253.1"/>
    </source>
</evidence>
<accession>A0A5S5C5L7</accession>
<keyword evidence="2" id="KW-1185">Reference proteome</keyword>
<dbReference type="EMBL" id="VNHS01000007">
    <property type="protein sequence ID" value="TYP73253.1"/>
    <property type="molecule type" value="Genomic_DNA"/>
</dbReference>
<name>A0A5S5C5L7_9BACL</name>
<reference evidence="1 2" key="1">
    <citation type="submission" date="2019-07" db="EMBL/GenBank/DDBJ databases">
        <title>Genomic Encyclopedia of Type Strains, Phase III (KMG-III): the genomes of soil and plant-associated and newly described type strains.</title>
        <authorList>
            <person name="Whitman W."/>
        </authorList>
    </citation>
    <scope>NUCLEOTIDE SEQUENCE [LARGE SCALE GENOMIC DNA]</scope>
    <source>
        <strain evidence="1 2">BL24</strain>
    </source>
</reference>
<evidence type="ECO:0008006" key="3">
    <source>
        <dbReference type="Google" id="ProtNLM"/>
    </source>
</evidence>
<proteinExistence type="predicted"/>
<evidence type="ECO:0000313" key="2">
    <source>
        <dbReference type="Proteomes" id="UP000323257"/>
    </source>
</evidence>